<dbReference type="GO" id="GO:0005739">
    <property type="term" value="C:mitochondrion"/>
    <property type="evidence" value="ECO:0007669"/>
    <property type="project" value="UniProtKB-SubCell"/>
</dbReference>
<comment type="subcellular location">
    <subcellularLocation>
        <location evidence="1">Mitochondrion</location>
    </subcellularLocation>
</comment>
<evidence type="ECO:0000313" key="9">
    <source>
        <dbReference type="EMBL" id="KAK0179726.1"/>
    </source>
</evidence>
<comment type="function">
    <text evidence="6">May play a role in fatty acid biosynthesis and insulin sensitivity.</text>
</comment>
<evidence type="ECO:0000256" key="8">
    <source>
        <dbReference type="RuleBase" id="RU003707"/>
    </source>
</evidence>
<evidence type="ECO:0000256" key="6">
    <source>
        <dbReference type="ARBA" id="ARBA00037410"/>
    </source>
</evidence>
<dbReference type="PANTHER" id="PTHR43602:SF1">
    <property type="entry name" value="ENOYL-COA HYDRATASE DOMAIN-CONTAINING PROTEIN 3, MITOCHONDRIAL"/>
    <property type="match status" value="1"/>
</dbReference>
<dbReference type="InterPro" id="IPR029045">
    <property type="entry name" value="ClpP/crotonase-like_dom_sf"/>
</dbReference>
<keyword evidence="4" id="KW-0443">Lipid metabolism</keyword>
<dbReference type="PROSITE" id="PS00166">
    <property type="entry name" value="ENOYL_COA_HYDRATASE"/>
    <property type="match status" value="1"/>
</dbReference>
<evidence type="ECO:0000256" key="3">
    <source>
        <dbReference type="ARBA" id="ARBA00022946"/>
    </source>
</evidence>
<reference evidence="9" key="2">
    <citation type="submission" date="2023-03" db="EMBL/GenBank/DDBJ databases">
        <authorList>
            <person name="Inwood S.N."/>
            <person name="Skelly J.G."/>
            <person name="Guhlin J."/>
            <person name="Harrop T.W.R."/>
            <person name="Goldson S.G."/>
            <person name="Dearden P.K."/>
        </authorList>
    </citation>
    <scope>NUCLEOTIDE SEQUENCE</scope>
    <source>
        <strain evidence="9">Lincoln</strain>
        <tissue evidence="9">Whole body</tissue>
    </source>
</reference>
<protein>
    <recommendedName>
        <fullName evidence="7">Enoyl-CoA hydratase domain-containing protein 3, mitochondrial</fullName>
    </recommendedName>
</protein>
<dbReference type="Pfam" id="PF00378">
    <property type="entry name" value="ECH_1"/>
    <property type="match status" value="1"/>
</dbReference>
<evidence type="ECO:0000256" key="2">
    <source>
        <dbReference type="ARBA" id="ARBA00022832"/>
    </source>
</evidence>
<dbReference type="CDD" id="cd06558">
    <property type="entry name" value="crotonase-like"/>
    <property type="match status" value="1"/>
</dbReference>
<dbReference type="InterPro" id="IPR014748">
    <property type="entry name" value="Enoyl-CoA_hydra_C"/>
</dbReference>
<dbReference type="Proteomes" id="UP001168972">
    <property type="component" value="Unassembled WGS sequence"/>
</dbReference>
<dbReference type="InterPro" id="IPR018376">
    <property type="entry name" value="Enoyl-CoA_hyd/isom_CS"/>
</dbReference>
<organism evidence="9 10">
    <name type="scientific">Microctonus hyperodae</name>
    <name type="common">Parasitoid wasp</name>
    <dbReference type="NCBI Taxonomy" id="165561"/>
    <lineage>
        <taxon>Eukaryota</taxon>
        <taxon>Metazoa</taxon>
        <taxon>Ecdysozoa</taxon>
        <taxon>Arthropoda</taxon>
        <taxon>Hexapoda</taxon>
        <taxon>Insecta</taxon>
        <taxon>Pterygota</taxon>
        <taxon>Neoptera</taxon>
        <taxon>Endopterygota</taxon>
        <taxon>Hymenoptera</taxon>
        <taxon>Apocrita</taxon>
        <taxon>Ichneumonoidea</taxon>
        <taxon>Braconidae</taxon>
        <taxon>Euphorinae</taxon>
        <taxon>Microctonus</taxon>
    </lineage>
</organism>
<dbReference type="EMBL" id="JAQQBR010000003">
    <property type="protein sequence ID" value="KAK0179726.1"/>
    <property type="molecule type" value="Genomic_DNA"/>
</dbReference>
<comment type="similarity">
    <text evidence="8">Belongs to the enoyl-CoA hydratase/isomerase family.</text>
</comment>
<evidence type="ECO:0000313" key="10">
    <source>
        <dbReference type="Proteomes" id="UP001168972"/>
    </source>
</evidence>
<keyword evidence="3" id="KW-0809">Transit peptide</keyword>
<evidence type="ECO:0000256" key="4">
    <source>
        <dbReference type="ARBA" id="ARBA00023098"/>
    </source>
</evidence>
<dbReference type="AlphaFoldDB" id="A0AA39KZU7"/>
<evidence type="ECO:0000256" key="5">
    <source>
        <dbReference type="ARBA" id="ARBA00023128"/>
    </source>
</evidence>
<evidence type="ECO:0000256" key="7">
    <source>
        <dbReference type="ARBA" id="ARBA00040545"/>
    </source>
</evidence>
<evidence type="ECO:0000256" key="1">
    <source>
        <dbReference type="ARBA" id="ARBA00004173"/>
    </source>
</evidence>
<sequence>MVMVAAVVVRMSRFVNKIARNHPLLRILKVGKHSERLYMTNETVKSEKYIESNYENGVKTIILSHAASKNSLSLEMMKIILWNLQKDENNPSLRSIVIAASPGKVFSAGHNLKELTSAVGNDHHHEVFDTAANLMKVIANFPVPVIAAVDGLAAAAGCQLVSACDIAICTERSSFSTPGVNFGIFCSTPGIPLVRNVHRKIASHMLLTGLPLSAYEAYDAGLVSKVVNNDNLETEIKRTTDAINSKSRAVIQLGKKFIHEQLELDEASAYSYGTEIMIRNLELKDAQEGIKSFIEKRKPIWSHKFDKYNK</sequence>
<comment type="caution">
    <text evidence="9">The sequence shown here is derived from an EMBL/GenBank/DDBJ whole genome shotgun (WGS) entry which is preliminary data.</text>
</comment>
<keyword evidence="2" id="KW-0276">Fatty acid metabolism</keyword>
<keyword evidence="10" id="KW-1185">Reference proteome</keyword>
<dbReference type="GO" id="GO:0006631">
    <property type="term" value="P:fatty acid metabolic process"/>
    <property type="evidence" value="ECO:0007669"/>
    <property type="project" value="UniProtKB-KW"/>
</dbReference>
<dbReference type="Gene3D" id="1.10.12.10">
    <property type="entry name" value="Lyase 2-enoyl-coa Hydratase, Chain A, domain 2"/>
    <property type="match status" value="1"/>
</dbReference>
<name>A0AA39KZU7_MICHY</name>
<reference evidence="9" key="1">
    <citation type="journal article" date="2023" name="bioRxiv">
        <title>Scaffold-level genome assemblies of two parasitoid biocontrol wasps reveal the parthenogenesis mechanism and an associated novel virus.</title>
        <authorList>
            <person name="Inwood S."/>
            <person name="Skelly J."/>
            <person name="Guhlin J."/>
            <person name="Harrop T."/>
            <person name="Goldson S."/>
            <person name="Dearden P."/>
        </authorList>
    </citation>
    <scope>NUCLEOTIDE SEQUENCE</scope>
    <source>
        <strain evidence="9">Lincoln</strain>
        <tissue evidence="9">Whole body</tissue>
    </source>
</reference>
<dbReference type="SUPFAM" id="SSF52096">
    <property type="entry name" value="ClpP/crotonase"/>
    <property type="match status" value="1"/>
</dbReference>
<dbReference type="PANTHER" id="PTHR43602">
    <property type="match status" value="1"/>
</dbReference>
<dbReference type="Gene3D" id="3.90.226.10">
    <property type="entry name" value="2-enoyl-CoA Hydratase, Chain A, domain 1"/>
    <property type="match status" value="1"/>
</dbReference>
<accession>A0AA39KZU7</accession>
<proteinExistence type="inferred from homology"/>
<dbReference type="InterPro" id="IPR052377">
    <property type="entry name" value="Mitochondrial_ECH-domain"/>
</dbReference>
<keyword evidence="5" id="KW-0496">Mitochondrion</keyword>
<dbReference type="InterPro" id="IPR001753">
    <property type="entry name" value="Enoyl-CoA_hydra/iso"/>
</dbReference>
<gene>
    <name evidence="9" type="ORF">PV327_005451</name>
</gene>
<dbReference type="GO" id="GO:0016836">
    <property type="term" value="F:hydro-lyase activity"/>
    <property type="evidence" value="ECO:0007669"/>
    <property type="project" value="TreeGrafter"/>
</dbReference>